<evidence type="ECO:0000256" key="3">
    <source>
        <dbReference type="ARBA" id="ARBA00022692"/>
    </source>
</evidence>
<dbReference type="InterPro" id="IPR050833">
    <property type="entry name" value="Poly_Biosynth_Transport"/>
</dbReference>
<feature type="transmembrane region" description="Helical" evidence="6">
    <location>
        <begin position="378"/>
        <end position="401"/>
    </location>
</feature>
<reference evidence="7 8" key="1">
    <citation type="submission" date="2024-01" db="EMBL/GenBank/DDBJ databases">
        <title>Seven novel Bacillus-like species.</title>
        <authorList>
            <person name="Liu G."/>
        </authorList>
    </citation>
    <scope>NUCLEOTIDE SEQUENCE [LARGE SCALE GENOMIC DNA]</scope>
    <source>
        <strain evidence="7 8">FJAT-51614</strain>
    </source>
</reference>
<evidence type="ECO:0000313" key="8">
    <source>
        <dbReference type="Proteomes" id="UP001364890"/>
    </source>
</evidence>
<dbReference type="RefSeq" id="WP_336498097.1">
    <property type="nucleotide sequence ID" value="NZ_JBAWSY010000009.1"/>
</dbReference>
<evidence type="ECO:0000256" key="5">
    <source>
        <dbReference type="ARBA" id="ARBA00023136"/>
    </source>
</evidence>
<dbReference type="InterPro" id="IPR002797">
    <property type="entry name" value="Polysacc_synth"/>
</dbReference>
<dbReference type="PANTHER" id="PTHR30250">
    <property type="entry name" value="PST FAMILY PREDICTED COLANIC ACID TRANSPORTER"/>
    <property type="match status" value="1"/>
</dbReference>
<feature type="transmembrane region" description="Helical" evidence="6">
    <location>
        <begin position="356"/>
        <end position="372"/>
    </location>
</feature>
<evidence type="ECO:0000256" key="2">
    <source>
        <dbReference type="ARBA" id="ARBA00022475"/>
    </source>
</evidence>
<comment type="subcellular location">
    <subcellularLocation>
        <location evidence="1">Cell membrane</location>
        <topology evidence="1">Multi-pass membrane protein</topology>
    </subcellularLocation>
</comment>
<feature type="transmembrane region" description="Helical" evidence="6">
    <location>
        <begin position="146"/>
        <end position="164"/>
    </location>
</feature>
<dbReference type="PANTHER" id="PTHR30250:SF28">
    <property type="entry name" value="POLYSACCHARIDE BIOSYNTHESIS PROTEIN"/>
    <property type="match status" value="1"/>
</dbReference>
<gene>
    <name evidence="7" type="ORF">WAX74_12905</name>
</gene>
<keyword evidence="5 6" id="KW-0472">Membrane</keyword>
<keyword evidence="4 6" id="KW-1133">Transmembrane helix</keyword>
<organism evidence="7 8">
    <name type="scientific">Psychrobacillus mangrovi</name>
    <dbReference type="NCBI Taxonomy" id="3117745"/>
    <lineage>
        <taxon>Bacteria</taxon>
        <taxon>Bacillati</taxon>
        <taxon>Bacillota</taxon>
        <taxon>Bacilli</taxon>
        <taxon>Bacillales</taxon>
        <taxon>Bacillaceae</taxon>
        <taxon>Psychrobacillus</taxon>
    </lineage>
</organism>
<feature type="transmembrane region" description="Helical" evidence="6">
    <location>
        <begin position="12"/>
        <end position="30"/>
    </location>
</feature>
<keyword evidence="3 6" id="KW-0812">Transmembrane</keyword>
<feature type="transmembrane region" description="Helical" evidence="6">
    <location>
        <begin position="288"/>
        <end position="307"/>
    </location>
</feature>
<sequence>MSNKFIKSLSVLMMGSAFSNVLIVITTPILTRLYTPEEFGHLSVFLSVLFTLSIIASLRLETAIPLPKKDKDAHQLAILSIAVVVIISTLTFIVTLLIPFQEKYIFLVSFSLFGIGLYQVFNAWAIRVESFGVISKAKIAMNGGQLSVQLLLGVFQFGLIGLLVGEVVGRIAGSISYMKQFKIHFPTRQVVNLPLMKQVTSRYKSFPLLSNWAALINSFGSQLPTFFLAFHFDPTTAGLVFLAQRIGNIPEGLIGFSASQVYISQAAIYARTSIKEIESFFWEIVKKMLIMGAFAMIAASITIPFVIELVFGEVWKDSGVYLQILAILYLMKIIINPISGNFIIFEALTFQIISECIRLLFIGGSILIAYFYFSSPYAAMICITLISSLGYFIHGFFAWFVMKRRLANI</sequence>
<evidence type="ECO:0000313" key="7">
    <source>
        <dbReference type="EMBL" id="MEI4770536.1"/>
    </source>
</evidence>
<evidence type="ECO:0000256" key="1">
    <source>
        <dbReference type="ARBA" id="ARBA00004651"/>
    </source>
</evidence>
<feature type="transmembrane region" description="Helical" evidence="6">
    <location>
        <begin position="319"/>
        <end position="344"/>
    </location>
</feature>
<feature type="transmembrane region" description="Helical" evidence="6">
    <location>
        <begin position="104"/>
        <end position="125"/>
    </location>
</feature>
<feature type="transmembrane region" description="Helical" evidence="6">
    <location>
        <begin position="76"/>
        <end position="98"/>
    </location>
</feature>
<name>A0ABU8F6A0_9BACI</name>
<evidence type="ECO:0000256" key="4">
    <source>
        <dbReference type="ARBA" id="ARBA00022989"/>
    </source>
</evidence>
<dbReference type="EMBL" id="JBAWSY010000009">
    <property type="protein sequence ID" value="MEI4770536.1"/>
    <property type="molecule type" value="Genomic_DNA"/>
</dbReference>
<feature type="transmembrane region" description="Helical" evidence="6">
    <location>
        <begin position="42"/>
        <end position="64"/>
    </location>
</feature>
<keyword evidence="8" id="KW-1185">Reference proteome</keyword>
<proteinExistence type="predicted"/>
<dbReference type="Proteomes" id="UP001364890">
    <property type="component" value="Unassembled WGS sequence"/>
</dbReference>
<protein>
    <submittedName>
        <fullName evidence="7">Oligosaccharide flippase family protein</fullName>
    </submittedName>
</protein>
<accession>A0ABU8F6A0</accession>
<evidence type="ECO:0000256" key="6">
    <source>
        <dbReference type="SAM" id="Phobius"/>
    </source>
</evidence>
<dbReference type="Pfam" id="PF01943">
    <property type="entry name" value="Polysacc_synt"/>
    <property type="match status" value="1"/>
</dbReference>
<comment type="caution">
    <text evidence="7">The sequence shown here is derived from an EMBL/GenBank/DDBJ whole genome shotgun (WGS) entry which is preliminary data.</text>
</comment>
<keyword evidence="2" id="KW-1003">Cell membrane</keyword>